<evidence type="ECO:0000313" key="3">
    <source>
        <dbReference type="Proteomes" id="UP000828251"/>
    </source>
</evidence>
<name>A0A9D3VGJ7_9ROSI</name>
<organism evidence="2 3">
    <name type="scientific">Gossypium stocksii</name>
    <dbReference type="NCBI Taxonomy" id="47602"/>
    <lineage>
        <taxon>Eukaryota</taxon>
        <taxon>Viridiplantae</taxon>
        <taxon>Streptophyta</taxon>
        <taxon>Embryophyta</taxon>
        <taxon>Tracheophyta</taxon>
        <taxon>Spermatophyta</taxon>
        <taxon>Magnoliopsida</taxon>
        <taxon>eudicotyledons</taxon>
        <taxon>Gunneridae</taxon>
        <taxon>Pentapetalae</taxon>
        <taxon>rosids</taxon>
        <taxon>malvids</taxon>
        <taxon>Malvales</taxon>
        <taxon>Malvaceae</taxon>
        <taxon>Malvoideae</taxon>
        <taxon>Gossypium</taxon>
    </lineage>
</organism>
<feature type="region of interest" description="Disordered" evidence="1">
    <location>
        <begin position="1"/>
        <end position="30"/>
    </location>
</feature>
<feature type="region of interest" description="Disordered" evidence="1">
    <location>
        <begin position="45"/>
        <end position="64"/>
    </location>
</feature>
<evidence type="ECO:0000256" key="1">
    <source>
        <dbReference type="SAM" id="MobiDB-lite"/>
    </source>
</evidence>
<reference evidence="2 3" key="1">
    <citation type="journal article" date="2021" name="Plant Biotechnol. J.">
        <title>Multi-omics assisted identification of the key and species-specific regulatory components of drought-tolerant mechanisms in Gossypium stocksii.</title>
        <authorList>
            <person name="Yu D."/>
            <person name="Ke L."/>
            <person name="Zhang D."/>
            <person name="Wu Y."/>
            <person name="Sun Y."/>
            <person name="Mei J."/>
            <person name="Sun J."/>
            <person name="Sun Y."/>
        </authorList>
    </citation>
    <scope>NUCLEOTIDE SEQUENCE [LARGE SCALE GENOMIC DNA]</scope>
    <source>
        <strain evidence="3">cv. E1</strain>
        <tissue evidence="2">Leaf</tissue>
    </source>
</reference>
<sequence length="200" mass="22049">MDIRSFMQNVRGSPSNTYVRKGSASSRKKPKNIVRGANIILNNKDEDSLVKEHRQKKGKDRAATSSDMVNIVMVPAVIPSPLSSPLVSPPRPLIGNTFGLIVDHSPLKGSIRFMPTGGETQTLFPWHNSVKKPSLKKLILSFQVALAKACMVSVGIAEGINEKEVRKVEFGNVHQSTVEALERACELHKQLDKENKNLVE</sequence>
<gene>
    <name evidence="2" type="ORF">J1N35_021825</name>
</gene>
<evidence type="ECO:0000313" key="2">
    <source>
        <dbReference type="EMBL" id="KAH1082064.1"/>
    </source>
</evidence>
<protein>
    <submittedName>
        <fullName evidence="2">Uncharacterized protein</fullName>
    </submittedName>
</protein>
<accession>A0A9D3VGJ7</accession>
<comment type="caution">
    <text evidence="2">The sequence shown here is derived from an EMBL/GenBank/DDBJ whole genome shotgun (WGS) entry which is preliminary data.</text>
</comment>
<proteinExistence type="predicted"/>
<dbReference type="Proteomes" id="UP000828251">
    <property type="component" value="Unassembled WGS sequence"/>
</dbReference>
<dbReference type="EMBL" id="JAIQCV010000007">
    <property type="protein sequence ID" value="KAH1082064.1"/>
    <property type="molecule type" value="Genomic_DNA"/>
</dbReference>
<dbReference type="AlphaFoldDB" id="A0A9D3VGJ7"/>
<keyword evidence="3" id="KW-1185">Reference proteome</keyword>
<feature type="compositionally biased region" description="Polar residues" evidence="1">
    <location>
        <begin position="1"/>
        <end position="18"/>
    </location>
</feature>